<organism evidence="3 4">
    <name type="scientific">Penicillium subrubescens</name>
    <dbReference type="NCBI Taxonomy" id="1316194"/>
    <lineage>
        <taxon>Eukaryota</taxon>
        <taxon>Fungi</taxon>
        <taxon>Dikarya</taxon>
        <taxon>Ascomycota</taxon>
        <taxon>Pezizomycotina</taxon>
        <taxon>Eurotiomycetes</taxon>
        <taxon>Eurotiomycetidae</taxon>
        <taxon>Eurotiales</taxon>
        <taxon>Aspergillaceae</taxon>
        <taxon>Penicillium</taxon>
    </lineage>
</organism>
<feature type="domain" description="CID" evidence="2">
    <location>
        <begin position="1"/>
        <end position="133"/>
    </location>
</feature>
<feature type="region of interest" description="Disordered" evidence="1">
    <location>
        <begin position="278"/>
        <end position="383"/>
    </location>
</feature>
<dbReference type="AlphaFoldDB" id="A0A1Q5U821"/>
<dbReference type="InterPro" id="IPR047883">
    <property type="entry name" value="Rtt103-like_CID"/>
</dbReference>
<gene>
    <name evidence="3" type="ORF">PENSUB_5602</name>
</gene>
<dbReference type="FunFam" id="1.25.40.90:FF:000030">
    <property type="entry name" value="DUF618 domain protein"/>
    <property type="match status" value="1"/>
</dbReference>
<dbReference type="EMBL" id="MNBE01000567">
    <property type="protein sequence ID" value="OKP08615.1"/>
    <property type="molecule type" value="Genomic_DNA"/>
</dbReference>
<evidence type="ECO:0000313" key="3">
    <source>
        <dbReference type="EMBL" id="OKP08615.1"/>
    </source>
</evidence>
<reference evidence="3 4" key="1">
    <citation type="submission" date="2016-10" db="EMBL/GenBank/DDBJ databases">
        <title>Genome sequence of the ascomycete fungus Penicillium subrubescens.</title>
        <authorList>
            <person name="De Vries R.P."/>
            <person name="Peng M."/>
            <person name="Dilokpimol A."/>
            <person name="Hilden K."/>
            <person name="Makela M.R."/>
            <person name="Grigoriev I."/>
            <person name="Riley R."/>
            <person name="Granchi Z."/>
        </authorList>
    </citation>
    <scope>NUCLEOTIDE SEQUENCE [LARGE SCALE GENOMIC DNA]</scope>
    <source>
        <strain evidence="3 4">CBS 132785</strain>
    </source>
</reference>
<protein>
    <submittedName>
        <fullName evidence="3">UPF0400 protein</fullName>
    </submittedName>
</protein>
<dbReference type="Gene3D" id="1.25.40.90">
    <property type="match status" value="1"/>
</dbReference>
<dbReference type="STRING" id="1316194.A0A1Q5U821"/>
<sequence>MAYTDDAVKAKLSALNETQESIVTVAQWVMFHRRHAEKTAQIWLQKIRDSPPPKRLNLVYLANEVAQQSKARGKEDFLIAFSPIVAEATAAAYKGSSNDIQQKIRRVVDVWRQRHVFEGPILDAVEARVNDIDKNRLTTKKQPLGGSFFKDSSAGSTPSELQPLVPLQVALTKAAITSNSSATTANTEYDKLNDPQAPKITPAVHAARLGTLLKALAHAENSVSEVIKSRRALIDGLEKFLATNRTELEKEESLVAQFGDKKVETDTKRREVEDAIMRGYQDDSSFSAPGQGNGGEEPPRPEVEALTPPPIEAITPVGSPKPEQSHASHGPFTEDAPLSLPHGLTLQTDNDMEFDPSSISPGGENDFDIGVNGAAAKRRKTAHEEDYAEFAGGDLDADVAAMIAQEGNQ</sequence>
<dbReference type="CDD" id="cd17003">
    <property type="entry name" value="CID_Rtt103"/>
    <property type="match status" value="1"/>
</dbReference>
<dbReference type="PANTHER" id="PTHR12460:SF0">
    <property type="entry name" value="CID DOMAIN-CONTAINING PROTEIN-RELATED"/>
    <property type="match status" value="1"/>
</dbReference>
<dbReference type="SUPFAM" id="SSF48464">
    <property type="entry name" value="ENTH/VHS domain"/>
    <property type="match status" value="1"/>
</dbReference>
<dbReference type="Proteomes" id="UP000186955">
    <property type="component" value="Unassembled WGS sequence"/>
</dbReference>
<evidence type="ECO:0000313" key="4">
    <source>
        <dbReference type="Proteomes" id="UP000186955"/>
    </source>
</evidence>
<dbReference type="InterPro" id="IPR006569">
    <property type="entry name" value="CID_dom"/>
</dbReference>
<keyword evidence="4" id="KW-1185">Reference proteome</keyword>
<evidence type="ECO:0000259" key="2">
    <source>
        <dbReference type="PROSITE" id="PS51391"/>
    </source>
</evidence>
<accession>A0A1Q5U821</accession>
<dbReference type="InterPro" id="IPR008942">
    <property type="entry name" value="ENTH_VHS"/>
</dbReference>
<dbReference type="Pfam" id="PF04818">
    <property type="entry name" value="CID"/>
    <property type="match status" value="1"/>
</dbReference>
<dbReference type="GO" id="GO:0031124">
    <property type="term" value="P:mRNA 3'-end processing"/>
    <property type="evidence" value="ECO:0007669"/>
    <property type="project" value="InterPro"/>
</dbReference>
<dbReference type="OrthoDB" id="10069473at2759"/>
<name>A0A1Q5U821_9EURO</name>
<dbReference type="SMART" id="SM00582">
    <property type="entry name" value="RPR"/>
    <property type="match status" value="1"/>
</dbReference>
<evidence type="ECO:0000256" key="1">
    <source>
        <dbReference type="SAM" id="MobiDB-lite"/>
    </source>
</evidence>
<dbReference type="PROSITE" id="PS51391">
    <property type="entry name" value="CID"/>
    <property type="match status" value="1"/>
</dbReference>
<comment type="caution">
    <text evidence="3">The sequence shown here is derived from an EMBL/GenBank/DDBJ whole genome shotgun (WGS) entry which is preliminary data.</text>
</comment>
<dbReference type="GO" id="GO:0099122">
    <property type="term" value="F:RNA polymerase II C-terminal domain binding"/>
    <property type="evidence" value="ECO:0007669"/>
    <property type="project" value="InterPro"/>
</dbReference>
<proteinExistence type="predicted"/>
<dbReference type="PANTHER" id="PTHR12460">
    <property type="entry name" value="CYCLIN-DEPENDENT KINASE INHIBITOR-RELATED PROTEIN"/>
    <property type="match status" value="1"/>
</dbReference>